<comment type="caution">
    <text evidence="5">The sequence shown here is derived from an EMBL/GenBank/DDBJ whole genome shotgun (WGS) entry which is preliminary data.</text>
</comment>
<protein>
    <submittedName>
        <fullName evidence="5">Diguanylate cyclase (GGDEF)-like protein</fullName>
    </submittedName>
</protein>
<dbReference type="SUPFAM" id="SSF55073">
    <property type="entry name" value="Nucleotide cyclase"/>
    <property type="match status" value="1"/>
</dbReference>
<feature type="transmembrane region" description="Helical" evidence="1">
    <location>
        <begin position="47"/>
        <end position="72"/>
    </location>
</feature>
<feature type="transmembrane region" description="Helical" evidence="1">
    <location>
        <begin position="144"/>
        <end position="165"/>
    </location>
</feature>
<feature type="transmembrane region" description="Helical" evidence="1">
    <location>
        <begin position="84"/>
        <end position="103"/>
    </location>
</feature>
<dbReference type="Gene3D" id="3.30.70.270">
    <property type="match status" value="1"/>
</dbReference>
<feature type="domain" description="MHYT" evidence="4">
    <location>
        <begin position="12"/>
        <end position="196"/>
    </location>
</feature>
<keyword evidence="1" id="KW-0812">Transmembrane</keyword>
<dbReference type="SMART" id="SM00267">
    <property type="entry name" value="GGDEF"/>
    <property type="match status" value="1"/>
</dbReference>
<dbReference type="PROSITE" id="PS50924">
    <property type="entry name" value="MHYT"/>
    <property type="match status" value="1"/>
</dbReference>
<evidence type="ECO:0000256" key="1">
    <source>
        <dbReference type="PROSITE-ProRule" id="PRU00244"/>
    </source>
</evidence>
<feature type="transmembrane region" description="Helical" evidence="1">
    <location>
        <begin position="15"/>
        <end position="35"/>
    </location>
</feature>
<dbReference type="Proteomes" id="UP000574769">
    <property type="component" value="Unassembled WGS sequence"/>
</dbReference>
<feature type="domain" description="GGDEF" evidence="3">
    <location>
        <begin position="278"/>
        <end position="410"/>
    </location>
</feature>
<dbReference type="PANTHER" id="PTHR44757:SF2">
    <property type="entry name" value="BIOFILM ARCHITECTURE MAINTENANCE PROTEIN MBAA"/>
    <property type="match status" value="1"/>
</dbReference>
<keyword evidence="1" id="KW-1133">Transmembrane helix</keyword>
<feature type="transmembrane region" description="Helical" evidence="1">
    <location>
        <begin position="177"/>
        <end position="198"/>
    </location>
</feature>
<dbReference type="Pfam" id="PF00563">
    <property type="entry name" value="EAL"/>
    <property type="match status" value="1"/>
</dbReference>
<dbReference type="AlphaFoldDB" id="A0A7W7AFJ8"/>
<keyword evidence="6" id="KW-1185">Reference proteome</keyword>
<dbReference type="InterPro" id="IPR035919">
    <property type="entry name" value="EAL_sf"/>
</dbReference>
<dbReference type="InterPro" id="IPR001633">
    <property type="entry name" value="EAL_dom"/>
</dbReference>
<accession>A0A7W7AFJ8</accession>
<gene>
    <name evidence="5" type="ORF">GGQ96_000047</name>
</gene>
<dbReference type="CDD" id="cd01949">
    <property type="entry name" value="GGDEF"/>
    <property type="match status" value="1"/>
</dbReference>
<dbReference type="SMART" id="SM00052">
    <property type="entry name" value="EAL"/>
    <property type="match status" value="1"/>
</dbReference>
<evidence type="ECO:0000259" key="3">
    <source>
        <dbReference type="PROSITE" id="PS50887"/>
    </source>
</evidence>
<sequence>MKRVALCLFQEHDPYLVAAALLVCLVGSAAVIELVERVRSAVGRRHAGWVFLAATGTGTMVWCTHFVAMMAFRSHAPVVLDPPLTLVSLLVAIVASAPGIEIVGRNRSWALAGGALIGASIAAMHYIGMAAYRIDGIVHWDMRYVAASVMLAMLLGAAAFGTLVGQHRRRRIIAGGLLGLAVAALHFTGMAAMSIAVLDLNGGLSPTTMTVLGMTTAVAGLLVLGCAAVSALIDEHSQDEAFRRLRHMALHDGLTDLPNRMSFNEELARRLAMKGGRPCMAVIMLDLSRFKAVNDTYGHQAGDQLLTALAARLTATLLPGEIVARLGGDEFGALISYDTPDQLAGFLGRLGAVFVPPFQFERFTASIGTNIGVALAIHDGRDQDTLLAKADLAMYRAKSAHSDQPCFYDSAMDDAVRDRRELACDLRAAVQAGAFHLHFQVQAEIATGRVTGYEALLRWTHPSRGPISPAKFIPLAEENGDIVPLSVWVLREACFQAALWPDPHIVSVNLSPLHLADPQLIAMVRAALDESGLPAERLLLELTESAIIRDRRYALRQLAALKAMGIAIALDDFGVGYSSLDVLRSFPFDRIKLDSSFVAEIERSEQAVAILRSVVAPGTILDMPVLAEGIERPAQLAIVAREGCSAIQGYLIGRPSHRPADPDKVEDLMQLGPRVLRQALVS</sequence>
<evidence type="ECO:0000259" key="4">
    <source>
        <dbReference type="PROSITE" id="PS50924"/>
    </source>
</evidence>
<dbReference type="PROSITE" id="PS50883">
    <property type="entry name" value="EAL"/>
    <property type="match status" value="1"/>
</dbReference>
<dbReference type="InterPro" id="IPR005330">
    <property type="entry name" value="MHYT_dom"/>
</dbReference>
<evidence type="ECO:0000259" key="2">
    <source>
        <dbReference type="PROSITE" id="PS50883"/>
    </source>
</evidence>
<dbReference type="SUPFAM" id="SSF141868">
    <property type="entry name" value="EAL domain-like"/>
    <property type="match status" value="1"/>
</dbReference>
<dbReference type="Pfam" id="PF00990">
    <property type="entry name" value="GGDEF"/>
    <property type="match status" value="1"/>
</dbReference>
<dbReference type="Pfam" id="PF03707">
    <property type="entry name" value="MHYT"/>
    <property type="match status" value="2"/>
</dbReference>
<evidence type="ECO:0000313" key="5">
    <source>
        <dbReference type="EMBL" id="MBB4615941.1"/>
    </source>
</evidence>
<dbReference type="EMBL" id="JACHNY010000001">
    <property type="protein sequence ID" value="MBB4615941.1"/>
    <property type="molecule type" value="Genomic_DNA"/>
</dbReference>
<feature type="transmembrane region" description="Helical" evidence="1">
    <location>
        <begin position="210"/>
        <end position="233"/>
    </location>
</feature>
<dbReference type="InterPro" id="IPR043128">
    <property type="entry name" value="Rev_trsase/Diguanyl_cyclase"/>
</dbReference>
<dbReference type="Gene3D" id="3.20.20.450">
    <property type="entry name" value="EAL domain"/>
    <property type="match status" value="1"/>
</dbReference>
<feature type="transmembrane region" description="Helical" evidence="1">
    <location>
        <begin position="110"/>
        <end position="132"/>
    </location>
</feature>
<feature type="domain" description="EAL" evidence="2">
    <location>
        <begin position="419"/>
        <end position="669"/>
    </location>
</feature>
<keyword evidence="1" id="KW-0472">Membrane</keyword>
<proteinExistence type="predicted"/>
<dbReference type="GO" id="GO:0016020">
    <property type="term" value="C:membrane"/>
    <property type="evidence" value="ECO:0007669"/>
    <property type="project" value="UniProtKB-UniRule"/>
</dbReference>
<dbReference type="PANTHER" id="PTHR44757">
    <property type="entry name" value="DIGUANYLATE CYCLASE DGCP"/>
    <property type="match status" value="1"/>
</dbReference>
<dbReference type="RefSeq" id="WP_184110456.1">
    <property type="nucleotide sequence ID" value="NZ_JACHNY010000001.1"/>
</dbReference>
<evidence type="ECO:0000313" key="6">
    <source>
        <dbReference type="Proteomes" id="UP000574769"/>
    </source>
</evidence>
<dbReference type="NCBIfam" id="TIGR00254">
    <property type="entry name" value="GGDEF"/>
    <property type="match status" value="1"/>
</dbReference>
<name>A0A7W7AFJ8_9SPHN</name>
<dbReference type="InterPro" id="IPR029787">
    <property type="entry name" value="Nucleotide_cyclase"/>
</dbReference>
<dbReference type="InterPro" id="IPR000160">
    <property type="entry name" value="GGDEF_dom"/>
</dbReference>
<dbReference type="CDD" id="cd01948">
    <property type="entry name" value="EAL"/>
    <property type="match status" value="1"/>
</dbReference>
<reference evidence="5 6" key="1">
    <citation type="submission" date="2020-08" db="EMBL/GenBank/DDBJ databases">
        <title>Genomic Encyclopedia of Type Strains, Phase IV (KMG-IV): sequencing the most valuable type-strain genomes for metagenomic binning, comparative biology and taxonomic classification.</title>
        <authorList>
            <person name="Goeker M."/>
        </authorList>
    </citation>
    <scope>NUCLEOTIDE SEQUENCE [LARGE SCALE GENOMIC DNA]</scope>
    <source>
        <strain evidence="5 6">DSM 15867</strain>
    </source>
</reference>
<organism evidence="5 6">
    <name type="scientific">Sphingomonas abaci</name>
    <dbReference type="NCBI Taxonomy" id="237611"/>
    <lineage>
        <taxon>Bacteria</taxon>
        <taxon>Pseudomonadati</taxon>
        <taxon>Pseudomonadota</taxon>
        <taxon>Alphaproteobacteria</taxon>
        <taxon>Sphingomonadales</taxon>
        <taxon>Sphingomonadaceae</taxon>
        <taxon>Sphingomonas</taxon>
    </lineage>
</organism>
<dbReference type="InterPro" id="IPR052155">
    <property type="entry name" value="Biofilm_reg_signaling"/>
</dbReference>
<dbReference type="PROSITE" id="PS50887">
    <property type="entry name" value="GGDEF"/>
    <property type="match status" value="1"/>
</dbReference>